<keyword evidence="5" id="KW-1185">Reference proteome</keyword>
<proteinExistence type="predicted"/>
<evidence type="ECO:0000259" key="2">
    <source>
        <dbReference type="Pfam" id="PF13208"/>
    </source>
</evidence>
<dbReference type="STRING" id="1131935.PDENDC454_15157"/>
<reference evidence="4 5" key="1">
    <citation type="journal article" date="2012" name="J. Bacteriol.">
        <title>Genome Sequence of the Pattern-Forming Social Bacterium Paenibacillus dendritiformis C454 Chiral Morphotype.</title>
        <authorList>
            <person name="Sirota-Madi A."/>
            <person name="Olender T."/>
            <person name="Helman Y."/>
            <person name="Brainis I."/>
            <person name="Finkelshtein A."/>
            <person name="Roth D."/>
            <person name="Hagai E."/>
            <person name="Leshkowitz D."/>
            <person name="Brodsky L."/>
            <person name="Galatenko V."/>
            <person name="Nikolaev V."/>
            <person name="Gutnick D.L."/>
            <person name="Lancet D."/>
            <person name="Ben-Jacob E."/>
        </authorList>
    </citation>
    <scope>NUCLEOTIDE SEQUENCE [LARGE SCALE GENOMIC DNA]</scope>
    <source>
        <strain evidence="4 5">C454</strain>
    </source>
</reference>
<dbReference type="EMBL" id="AHKH01000038">
    <property type="protein sequence ID" value="EHQ61410.1"/>
    <property type="molecule type" value="Genomic_DNA"/>
</dbReference>
<feature type="domain" description="TerB-C" evidence="3">
    <location>
        <begin position="352"/>
        <end position="504"/>
    </location>
</feature>
<dbReference type="Pfam" id="PF15615">
    <property type="entry name" value="TerB_C"/>
    <property type="match status" value="2"/>
</dbReference>
<accession>H3SHL8</accession>
<gene>
    <name evidence="4" type="ORF">PDENDC454_15157</name>
</gene>
<dbReference type="Pfam" id="PF13208">
    <property type="entry name" value="TerB_N"/>
    <property type="match status" value="1"/>
</dbReference>
<evidence type="ECO:0000259" key="3">
    <source>
        <dbReference type="Pfam" id="PF15615"/>
    </source>
</evidence>
<feature type="region of interest" description="Disordered" evidence="1">
    <location>
        <begin position="511"/>
        <end position="535"/>
    </location>
</feature>
<evidence type="ECO:0008006" key="6">
    <source>
        <dbReference type="Google" id="ProtNLM"/>
    </source>
</evidence>
<feature type="domain" description="TerB-C" evidence="3">
    <location>
        <begin position="548"/>
        <end position="611"/>
    </location>
</feature>
<dbReference type="AlphaFoldDB" id="H3SHL8"/>
<dbReference type="RefSeq" id="WP_006677529.1">
    <property type="nucleotide sequence ID" value="NZ_AHKH01000038.1"/>
</dbReference>
<name>H3SHL8_9BACL</name>
<feature type="region of interest" description="Disordered" evidence="1">
    <location>
        <begin position="386"/>
        <end position="423"/>
    </location>
</feature>
<sequence>MMNRNREIHFAELELEGGEEAVMAIPPRADTDKPAPRNRIADQEAPLNLALSPFTTTKEKRFVEQARQWEWHVEPPSPFVPFMCYWPEYKDMSEGQTRWYFYWRNEVREGQYPPTGLSYLFLVIYELINGIGWREPVQGYSLMKEIWIAYREAFPKLDDYLPDWLMDFILVHRLDVSVRDVTAIAPCCVSGDALEWELMDRFRSEPPDLPLEAAALLSDYNVMRSKFYANGGHAVLNTYIPKVFAAVDGYISKKYGARLIERLDPGEPARRERYLFRSAVYDSTLYGISTAIEFVPVSSHGPLRAFVTQLIRLTENTLRGLCGYKGRLRGIAVEEEIAALVQRYLEREVGRSASAEQAGPAVRINADKLARLQSDSDKVRDLLTVTEEMGEPEGGSRIGGREHSEPPGAGTAGQRGEPEGRCAEPDEVQTLLSRLTEEQLQLLAALMANGGELDGQAIGKQAPSIMIDLAMDEINEAALDVLGNLVIEEESGWIRIAEDYREELASIATSDRPAALPSGLGDGAEDKEADPDGRNIVPSGQLDGLDEEWVQFARSLEPVHRQALQALLAGEEHRSLMKIAEAHGTMAEVLIDEINAASMEFIGDLIIDGDAIADDYLPMIEKLAR</sequence>
<feature type="domain" description="TerB N-terminal" evidence="2">
    <location>
        <begin position="55"/>
        <end position="254"/>
    </location>
</feature>
<evidence type="ECO:0000313" key="4">
    <source>
        <dbReference type="EMBL" id="EHQ61410.1"/>
    </source>
</evidence>
<dbReference type="Proteomes" id="UP000003900">
    <property type="component" value="Unassembled WGS sequence"/>
</dbReference>
<evidence type="ECO:0000256" key="1">
    <source>
        <dbReference type="SAM" id="MobiDB-lite"/>
    </source>
</evidence>
<feature type="compositionally biased region" description="Basic and acidic residues" evidence="1">
    <location>
        <begin position="524"/>
        <end position="533"/>
    </location>
</feature>
<evidence type="ECO:0000313" key="5">
    <source>
        <dbReference type="Proteomes" id="UP000003900"/>
    </source>
</evidence>
<dbReference type="OrthoDB" id="2663344at2"/>
<dbReference type="InterPro" id="IPR028932">
    <property type="entry name" value="TerB-C"/>
</dbReference>
<comment type="caution">
    <text evidence="4">The sequence shown here is derived from an EMBL/GenBank/DDBJ whole genome shotgun (WGS) entry which is preliminary data.</text>
</comment>
<dbReference type="PATRIC" id="fig|1131935.3.peg.3148"/>
<protein>
    <recommendedName>
        <fullName evidence="6">TerB-C domain-containing protein</fullName>
    </recommendedName>
</protein>
<dbReference type="InterPro" id="IPR025266">
    <property type="entry name" value="TerB_N"/>
</dbReference>
<organism evidence="4 5">
    <name type="scientific">Paenibacillus dendritiformis C454</name>
    <dbReference type="NCBI Taxonomy" id="1131935"/>
    <lineage>
        <taxon>Bacteria</taxon>
        <taxon>Bacillati</taxon>
        <taxon>Bacillota</taxon>
        <taxon>Bacilli</taxon>
        <taxon>Bacillales</taxon>
        <taxon>Paenibacillaceae</taxon>
        <taxon>Paenibacillus</taxon>
    </lineage>
</organism>